<organism evidence="10 11">
    <name type="scientific">Mucilaginibacter polytrichastri</name>
    <dbReference type="NCBI Taxonomy" id="1302689"/>
    <lineage>
        <taxon>Bacteria</taxon>
        <taxon>Pseudomonadati</taxon>
        <taxon>Bacteroidota</taxon>
        <taxon>Sphingobacteriia</taxon>
        <taxon>Sphingobacteriales</taxon>
        <taxon>Sphingobacteriaceae</taxon>
        <taxon>Mucilaginibacter</taxon>
    </lineage>
</organism>
<dbReference type="Proteomes" id="UP000186720">
    <property type="component" value="Unassembled WGS sequence"/>
</dbReference>
<dbReference type="InterPro" id="IPR039420">
    <property type="entry name" value="WalR-like"/>
</dbReference>
<dbReference type="CDD" id="cd00383">
    <property type="entry name" value="trans_reg_C"/>
    <property type="match status" value="1"/>
</dbReference>
<dbReference type="SUPFAM" id="SSF52172">
    <property type="entry name" value="CheY-like"/>
    <property type="match status" value="1"/>
</dbReference>
<dbReference type="InterPro" id="IPR001789">
    <property type="entry name" value="Sig_transdc_resp-reg_receiver"/>
</dbReference>
<dbReference type="Gene3D" id="3.40.50.2300">
    <property type="match status" value="1"/>
</dbReference>
<dbReference type="SMART" id="SM00448">
    <property type="entry name" value="REC"/>
    <property type="match status" value="1"/>
</dbReference>
<dbReference type="Pfam" id="PF00486">
    <property type="entry name" value="Trans_reg_C"/>
    <property type="match status" value="1"/>
</dbReference>
<reference evidence="10 11" key="1">
    <citation type="submission" date="2016-11" db="EMBL/GenBank/DDBJ databases">
        <title>Whole Genome Sequencing of Mucilaginibacter polytrichastri RG4-7(T) isolated from the moss sample.</title>
        <authorList>
            <person name="Li Y."/>
        </authorList>
    </citation>
    <scope>NUCLEOTIDE SEQUENCE [LARGE SCALE GENOMIC DNA]</scope>
    <source>
        <strain evidence="10 11">RG4-7</strain>
    </source>
</reference>
<evidence type="ECO:0000256" key="2">
    <source>
        <dbReference type="ARBA" id="ARBA00023012"/>
    </source>
</evidence>
<accession>A0A1Q5ZWY0</accession>
<keyword evidence="5" id="KW-0804">Transcription</keyword>
<evidence type="ECO:0000259" key="9">
    <source>
        <dbReference type="PROSITE" id="PS51755"/>
    </source>
</evidence>
<comment type="caution">
    <text evidence="10">The sequence shown here is derived from an EMBL/GenBank/DDBJ whole genome shotgun (WGS) entry which is preliminary data.</text>
</comment>
<dbReference type="Gene3D" id="1.10.10.10">
    <property type="entry name" value="Winged helix-like DNA-binding domain superfamily/Winged helix DNA-binding domain"/>
    <property type="match status" value="1"/>
</dbReference>
<keyword evidence="2" id="KW-0902">Two-component regulatory system</keyword>
<name>A0A1Q5ZWY0_9SPHI</name>
<dbReference type="OrthoDB" id="9790442at2"/>
<protein>
    <submittedName>
        <fullName evidence="10">Uncharacterized protein</fullName>
    </submittedName>
</protein>
<evidence type="ECO:0000256" key="5">
    <source>
        <dbReference type="ARBA" id="ARBA00023163"/>
    </source>
</evidence>
<keyword evidence="1 6" id="KW-0597">Phosphoprotein</keyword>
<feature type="modified residue" description="4-aspartylphosphate" evidence="6">
    <location>
        <position position="51"/>
    </location>
</feature>
<dbReference type="RefSeq" id="WP_074488986.1">
    <property type="nucleotide sequence ID" value="NZ_FPAM01000013.1"/>
</dbReference>
<gene>
    <name evidence="10" type="ORF">RG47T_1723</name>
</gene>
<sequence>MKILIIEDEQGLRDNIVSYLNADGNICESCNDLSGAISKLASYNYDCVLLDIGLPDGDGFTVLNFLKKQRKEESVLIISARNSLDDKVKGLNIGADDYLTKPFHLAELKARVEAVYRRKTAHSNNKLVFNEIAINLFGREVEINNKPIILTRKEYDMLLYFIANKGKVISKSAIAEHLWGDEMDMHDSFDFIYTHIKNLRKKLLDASANDYLKSVYGIGYKFSAV</sequence>
<keyword evidence="4 7" id="KW-0238">DNA-binding</keyword>
<dbReference type="GO" id="GO:0000156">
    <property type="term" value="F:phosphorelay response regulator activity"/>
    <property type="evidence" value="ECO:0007669"/>
    <property type="project" value="TreeGrafter"/>
</dbReference>
<dbReference type="InterPro" id="IPR001867">
    <property type="entry name" value="OmpR/PhoB-type_DNA-bd"/>
</dbReference>
<dbReference type="GO" id="GO:0000976">
    <property type="term" value="F:transcription cis-regulatory region binding"/>
    <property type="evidence" value="ECO:0007669"/>
    <property type="project" value="TreeGrafter"/>
</dbReference>
<evidence type="ECO:0000313" key="11">
    <source>
        <dbReference type="Proteomes" id="UP000186720"/>
    </source>
</evidence>
<evidence type="ECO:0000313" key="10">
    <source>
        <dbReference type="EMBL" id="OKS86271.1"/>
    </source>
</evidence>
<proteinExistence type="predicted"/>
<dbReference type="PANTHER" id="PTHR48111:SF22">
    <property type="entry name" value="REGULATOR OF RPOS"/>
    <property type="match status" value="1"/>
</dbReference>
<dbReference type="GO" id="GO:0032993">
    <property type="term" value="C:protein-DNA complex"/>
    <property type="evidence" value="ECO:0007669"/>
    <property type="project" value="TreeGrafter"/>
</dbReference>
<dbReference type="EMBL" id="MPPL01000001">
    <property type="protein sequence ID" value="OKS86271.1"/>
    <property type="molecule type" value="Genomic_DNA"/>
</dbReference>
<dbReference type="Gene3D" id="6.10.250.690">
    <property type="match status" value="1"/>
</dbReference>
<keyword evidence="3" id="KW-0805">Transcription regulation</keyword>
<dbReference type="GO" id="GO:0005829">
    <property type="term" value="C:cytosol"/>
    <property type="evidence" value="ECO:0007669"/>
    <property type="project" value="TreeGrafter"/>
</dbReference>
<evidence type="ECO:0000256" key="4">
    <source>
        <dbReference type="ARBA" id="ARBA00023125"/>
    </source>
</evidence>
<evidence type="ECO:0000256" key="6">
    <source>
        <dbReference type="PROSITE-ProRule" id="PRU00169"/>
    </source>
</evidence>
<dbReference type="Pfam" id="PF00072">
    <property type="entry name" value="Response_reg"/>
    <property type="match status" value="1"/>
</dbReference>
<feature type="DNA-binding region" description="OmpR/PhoB-type" evidence="7">
    <location>
        <begin position="124"/>
        <end position="224"/>
    </location>
</feature>
<dbReference type="PROSITE" id="PS51755">
    <property type="entry name" value="OMPR_PHOB"/>
    <property type="match status" value="1"/>
</dbReference>
<dbReference type="GO" id="GO:0006355">
    <property type="term" value="P:regulation of DNA-templated transcription"/>
    <property type="evidence" value="ECO:0007669"/>
    <property type="project" value="InterPro"/>
</dbReference>
<evidence type="ECO:0000259" key="8">
    <source>
        <dbReference type="PROSITE" id="PS50110"/>
    </source>
</evidence>
<evidence type="ECO:0000256" key="7">
    <source>
        <dbReference type="PROSITE-ProRule" id="PRU01091"/>
    </source>
</evidence>
<dbReference type="PANTHER" id="PTHR48111">
    <property type="entry name" value="REGULATOR OF RPOS"/>
    <property type="match status" value="1"/>
</dbReference>
<evidence type="ECO:0000256" key="1">
    <source>
        <dbReference type="ARBA" id="ARBA00022553"/>
    </source>
</evidence>
<dbReference type="AlphaFoldDB" id="A0A1Q5ZWY0"/>
<dbReference type="STRING" id="1302689.RG47T_1723"/>
<feature type="domain" description="OmpR/PhoB-type" evidence="9">
    <location>
        <begin position="124"/>
        <end position="224"/>
    </location>
</feature>
<dbReference type="SMART" id="SM00862">
    <property type="entry name" value="Trans_reg_C"/>
    <property type="match status" value="1"/>
</dbReference>
<dbReference type="PROSITE" id="PS50110">
    <property type="entry name" value="RESPONSE_REGULATORY"/>
    <property type="match status" value="1"/>
</dbReference>
<keyword evidence="11" id="KW-1185">Reference proteome</keyword>
<dbReference type="InterPro" id="IPR011006">
    <property type="entry name" value="CheY-like_superfamily"/>
</dbReference>
<evidence type="ECO:0000256" key="3">
    <source>
        <dbReference type="ARBA" id="ARBA00023015"/>
    </source>
</evidence>
<feature type="domain" description="Response regulatory" evidence="8">
    <location>
        <begin position="2"/>
        <end position="116"/>
    </location>
</feature>
<dbReference type="InterPro" id="IPR036388">
    <property type="entry name" value="WH-like_DNA-bd_sf"/>
</dbReference>